<protein>
    <submittedName>
        <fullName evidence="1">Uncharacterized protein</fullName>
    </submittedName>
</protein>
<gene>
    <name evidence="1" type="ORF">BSAL_12350</name>
</gene>
<dbReference type="AlphaFoldDB" id="A0A0S4JHH7"/>
<accession>A0A0S4JHH7</accession>
<organism evidence="1 2">
    <name type="scientific">Bodo saltans</name>
    <name type="common">Flagellated protozoan</name>
    <dbReference type="NCBI Taxonomy" id="75058"/>
    <lineage>
        <taxon>Eukaryota</taxon>
        <taxon>Discoba</taxon>
        <taxon>Euglenozoa</taxon>
        <taxon>Kinetoplastea</taxon>
        <taxon>Metakinetoplastina</taxon>
        <taxon>Eubodonida</taxon>
        <taxon>Bodonidae</taxon>
        <taxon>Bodo</taxon>
    </lineage>
</organism>
<evidence type="ECO:0000313" key="1">
    <source>
        <dbReference type="EMBL" id="CUG87854.1"/>
    </source>
</evidence>
<dbReference type="VEuPathDB" id="TriTrypDB:BSAL_12350"/>
<name>A0A0S4JHH7_BODSA</name>
<keyword evidence="2" id="KW-1185">Reference proteome</keyword>
<dbReference type="Proteomes" id="UP000051952">
    <property type="component" value="Unassembled WGS sequence"/>
</dbReference>
<proteinExistence type="predicted"/>
<dbReference type="EMBL" id="CYKH01001593">
    <property type="protein sequence ID" value="CUG87854.1"/>
    <property type="molecule type" value="Genomic_DNA"/>
</dbReference>
<sequence length="513" mass="56133">MCVKEGMLTNDGIDTLFDDCARDLKRALILTEDCVSKTQHSTRSSIAEENVQQDDTASNEIAAALLQWKRELTIQDVLRRVLDVVVRMHQQSTSATASPTDAPQKVLKRWSAVMQQLLTSLAATSSTLTASTTRPQAMTSDVEQFLIAVLKYVWSTVMLHVSSVLVTAEERQKLPILPWLVETSRLGSLLIQGRRTAAVGNQFPDGSAGMIILHVLLDLSHTPELKLKENSSLVLGGYASLVRAVVLHAPADVRQRVLIREPIVDTFASKVRALFLDGTTAGATSSANAVANIKFITSSCGGPECGTFQREMWSAILGAMEGSCVGKGVSVQASRRGLASFVHSTVYLPIFGDTSVRDDNEATMLTAEYRLLRLIGDLGESELHFTNNEDEGPERHPASRHQELNRLKYKALLDNNNGVLTMDLVSQLVRDRGVMIEATPARSDGGLVVFRMFLPDASSSLAPASRGAGRLMKFQGKQQWVFVERGILHVKRQGGTTYTMVASVDELLQPFQQ</sequence>
<evidence type="ECO:0000313" key="2">
    <source>
        <dbReference type="Proteomes" id="UP000051952"/>
    </source>
</evidence>
<reference evidence="2" key="1">
    <citation type="submission" date="2015-09" db="EMBL/GenBank/DDBJ databases">
        <authorList>
            <consortium name="Pathogen Informatics"/>
        </authorList>
    </citation>
    <scope>NUCLEOTIDE SEQUENCE [LARGE SCALE GENOMIC DNA]</scope>
    <source>
        <strain evidence="2">Lake Konstanz</strain>
    </source>
</reference>